<dbReference type="RefSeq" id="WP_184163811.1">
    <property type="nucleotide sequence ID" value="NZ_JACHLN010000001.1"/>
</dbReference>
<evidence type="ECO:0000256" key="2">
    <source>
        <dbReference type="ARBA" id="ARBA00023125"/>
    </source>
</evidence>
<evidence type="ECO:0000259" key="4">
    <source>
        <dbReference type="PROSITE" id="PS50043"/>
    </source>
</evidence>
<keyword evidence="2 6" id="KW-0238">DNA-binding</keyword>
<dbReference type="GO" id="GO:0006355">
    <property type="term" value="P:regulation of DNA-templated transcription"/>
    <property type="evidence" value="ECO:0007669"/>
    <property type="project" value="InterPro"/>
</dbReference>
<dbReference type="PRINTS" id="PR00038">
    <property type="entry name" value="HTHLUXR"/>
</dbReference>
<dbReference type="SUPFAM" id="SSF52172">
    <property type="entry name" value="CheY-like"/>
    <property type="match status" value="1"/>
</dbReference>
<dbReference type="PANTHER" id="PTHR43214">
    <property type="entry name" value="TWO-COMPONENT RESPONSE REGULATOR"/>
    <property type="match status" value="1"/>
</dbReference>
<dbReference type="Gene3D" id="3.40.50.2300">
    <property type="match status" value="1"/>
</dbReference>
<proteinExistence type="predicted"/>
<organism evidence="6 7">
    <name type="scientific">Sphingomonas kyeonggiensis</name>
    <dbReference type="NCBI Taxonomy" id="1268553"/>
    <lineage>
        <taxon>Bacteria</taxon>
        <taxon>Pseudomonadati</taxon>
        <taxon>Pseudomonadota</taxon>
        <taxon>Alphaproteobacteria</taxon>
        <taxon>Sphingomonadales</taxon>
        <taxon>Sphingomonadaceae</taxon>
        <taxon>Sphingomonas</taxon>
    </lineage>
</organism>
<name>A0A7W7JZX7_9SPHN</name>
<dbReference type="GO" id="GO:0000160">
    <property type="term" value="P:phosphorelay signal transduction system"/>
    <property type="evidence" value="ECO:0007669"/>
    <property type="project" value="InterPro"/>
</dbReference>
<dbReference type="EMBL" id="JACHLN010000001">
    <property type="protein sequence ID" value="MBB4838138.1"/>
    <property type="molecule type" value="Genomic_DNA"/>
</dbReference>
<feature type="domain" description="Response regulatory" evidence="5">
    <location>
        <begin position="8"/>
        <end position="124"/>
    </location>
</feature>
<feature type="modified residue" description="4-aspartylphosphate" evidence="3">
    <location>
        <position position="59"/>
    </location>
</feature>
<accession>A0A7W7JZX7</accession>
<dbReference type="Pfam" id="PF00196">
    <property type="entry name" value="GerE"/>
    <property type="match status" value="1"/>
</dbReference>
<comment type="caution">
    <text evidence="6">The sequence shown here is derived from an EMBL/GenBank/DDBJ whole genome shotgun (WGS) entry which is preliminary data.</text>
</comment>
<evidence type="ECO:0000256" key="1">
    <source>
        <dbReference type="ARBA" id="ARBA00022553"/>
    </source>
</evidence>
<dbReference type="Pfam" id="PF00072">
    <property type="entry name" value="Response_reg"/>
    <property type="match status" value="1"/>
</dbReference>
<evidence type="ECO:0000259" key="5">
    <source>
        <dbReference type="PROSITE" id="PS50110"/>
    </source>
</evidence>
<keyword evidence="1 3" id="KW-0597">Phosphoprotein</keyword>
<dbReference type="GO" id="GO:0003677">
    <property type="term" value="F:DNA binding"/>
    <property type="evidence" value="ECO:0007669"/>
    <property type="project" value="UniProtKB-KW"/>
</dbReference>
<dbReference type="InterPro" id="IPR001789">
    <property type="entry name" value="Sig_transdc_resp-reg_receiver"/>
</dbReference>
<dbReference type="InterPro" id="IPR058245">
    <property type="entry name" value="NreC/VraR/RcsB-like_REC"/>
</dbReference>
<dbReference type="CDD" id="cd17535">
    <property type="entry name" value="REC_NarL-like"/>
    <property type="match status" value="1"/>
</dbReference>
<dbReference type="AlphaFoldDB" id="A0A7W7JZX7"/>
<dbReference type="SMART" id="SM00448">
    <property type="entry name" value="REC"/>
    <property type="match status" value="1"/>
</dbReference>
<evidence type="ECO:0000256" key="3">
    <source>
        <dbReference type="PROSITE-ProRule" id="PRU00169"/>
    </source>
</evidence>
<dbReference type="InterPro" id="IPR016032">
    <property type="entry name" value="Sig_transdc_resp-reg_C-effctor"/>
</dbReference>
<evidence type="ECO:0000313" key="6">
    <source>
        <dbReference type="EMBL" id="MBB4838138.1"/>
    </source>
</evidence>
<dbReference type="Proteomes" id="UP000575241">
    <property type="component" value="Unassembled WGS sequence"/>
</dbReference>
<dbReference type="InterPro" id="IPR011006">
    <property type="entry name" value="CheY-like_superfamily"/>
</dbReference>
<dbReference type="InterPro" id="IPR039420">
    <property type="entry name" value="WalR-like"/>
</dbReference>
<dbReference type="SUPFAM" id="SSF46894">
    <property type="entry name" value="C-terminal effector domain of the bipartite response regulators"/>
    <property type="match status" value="1"/>
</dbReference>
<dbReference type="PROSITE" id="PS50110">
    <property type="entry name" value="RESPONSE_REGULATORY"/>
    <property type="match status" value="1"/>
</dbReference>
<protein>
    <submittedName>
        <fullName evidence="6">DNA-binding NarL/FixJ family response regulator</fullName>
    </submittedName>
</protein>
<keyword evidence="7" id="KW-1185">Reference proteome</keyword>
<sequence>MTAGNPIRVLAVDDHAVFRDGIAAILAPEPDMVLVGEATNGVEAVDAFQNLRPDVTLMDLQMPVRSGMQAIAEIRAQAPAARIVVLTTYDGDVQAVRALKAGACGYLLKSSLRKELLETIRIVHAGGRYVPAALAQQIAIHSAEEPLSVREVAILQHVAAGKPNKVIAWELSLSEETVKAHLRSVYSKLDVNDRTQAVTVALRRGIIAL</sequence>
<dbReference type="CDD" id="cd06170">
    <property type="entry name" value="LuxR_C_like"/>
    <property type="match status" value="1"/>
</dbReference>
<feature type="domain" description="HTH luxR-type" evidence="4">
    <location>
        <begin position="140"/>
        <end position="205"/>
    </location>
</feature>
<dbReference type="PANTHER" id="PTHR43214:SF43">
    <property type="entry name" value="TWO-COMPONENT RESPONSE REGULATOR"/>
    <property type="match status" value="1"/>
</dbReference>
<dbReference type="PROSITE" id="PS00622">
    <property type="entry name" value="HTH_LUXR_1"/>
    <property type="match status" value="1"/>
</dbReference>
<gene>
    <name evidence="6" type="ORF">HNP52_001189</name>
</gene>
<evidence type="ECO:0000313" key="7">
    <source>
        <dbReference type="Proteomes" id="UP000575241"/>
    </source>
</evidence>
<dbReference type="InterPro" id="IPR000792">
    <property type="entry name" value="Tscrpt_reg_LuxR_C"/>
</dbReference>
<dbReference type="SMART" id="SM00421">
    <property type="entry name" value="HTH_LUXR"/>
    <property type="match status" value="1"/>
</dbReference>
<reference evidence="6 7" key="1">
    <citation type="submission" date="2020-08" db="EMBL/GenBank/DDBJ databases">
        <title>Functional genomics of gut bacteria from endangered species of beetles.</title>
        <authorList>
            <person name="Carlos-Shanley C."/>
        </authorList>
    </citation>
    <scope>NUCLEOTIDE SEQUENCE [LARGE SCALE GENOMIC DNA]</scope>
    <source>
        <strain evidence="6 7">S00224</strain>
    </source>
</reference>
<dbReference type="PROSITE" id="PS50043">
    <property type="entry name" value="HTH_LUXR_2"/>
    <property type="match status" value="1"/>
</dbReference>